<keyword evidence="3" id="KW-1185">Reference proteome</keyword>
<comment type="caution">
    <text evidence="2">The sequence shown here is derived from an EMBL/GenBank/DDBJ whole genome shotgun (WGS) entry which is preliminary data.</text>
</comment>
<evidence type="ECO:0000256" key="1">
    <source>
        <dbReference type="SAM" id="MobiDB-lite"/>
    </source>
</evidence>
<proteinExistence type="predicted"/>
<organism evidence="2 3">
    <name type="scientific">Temnothorax longispinosus</name>
    <dbReference type="NCBI Taxonomy" id="300112"/>
    <lineage>
        <taxon>Eukaryota</taxon>
        <taxon>Metazoa</taxon>
        <taxon>Ecdysozoa</taxon>
        <taxon>Arthropoda</taxon>
        <taxon>Hexapoda</taxon>
        <taxon>Insecta</taxon>
        <taxon>Pterygota</taxon>
        <taxon>Neoptera</taxon>
        <taxon>Endopterygota</taxon>
        <taxon>Hymenoptera</taxon>
        <taxon>Apocrita</taxon>
        <taxon>Aculeata</taxon>
        <taxon>Formicoidea</taxon>
        <taxon>Formicidae</taxon>
        <taxon>Myrmicinae</taxon>
        <taxon>Temnothorax</taxon>
    </lineage>
</organism>
<name>A0A4S2L4G0_9HYME</name>
<dbReference type="EMBL" id="QBLH01000138">
    <property type="protein sequence ID" value="TGZ57613.1"/>
    <property type="molecule type" value="Genomic_DNA"/>
</dbReference>
<accession>A0A4S2L4G0</accession>
<dbReference type="Proteomes" id="UP000310200">
    <property type="component" value="Unassembled WGS sequence"/>
</dbReference>
<feature type="compositionally biased region" description="Basic and acidic residues" evidence="1">
    <location>
        <begin position="403"/>
        <end position="426"/>
    </location>
</feature>
<evidence type="ECO:0000313" key="2">
    <source>
        <dbReference type="EMBL" id="TGZ57613.1"/>
    </source>
</evidence>
<dbReference type="STRING" id="300112.A0A4S2L4G0"/>
<sequence length="426" mass="44747">MYTIANGARDATSIAVVQASLVRFYRTSQRSLLTQLTIQLSGPVSSIQDTRADSPYTLHLAPFTQQKRLEVGVSCEKSTLFARNDSGCPDPCDPCLLRVTTRFESRCLLSRAANWLLDQDLDESKSFGGSGGAALQQRTPHERRTVATGRSAGRSIAAAGSAGVTTATAALGDLVELGYLDGLSDALEIDADNTGLVAGHAVLRRRGTVLRGWCSVAGTRVTTAAAAAATTAAESARLLRLQFFLQEDLTDLLEQRAVHGGAFVGLEAGGHLGVATAAAATETATAAETAAAAKAAAKTAAASAWSAVTVAGGHRRLSQGEPSQTDNHTLYDSYNQILSEMPSPLSTSHISLLNVKYGKKSVLTTIRGFMSASAMPPQFCDSVEGTPESFIPPGEAGGYAWGPHEEETGASRVRQYMDRNSDPSPQ</sequence>
<feature type="region of interest" description="Disordered" evidence="1">
    <location>
        <begin position="385"/>
        <end position="426"/>
    </location>
</feature>
<evidence type="ECO:0000313" key="3">
    <source>
        <dbReference type="Proteomes" id="UP000310200"/>
    </source>
</evidence>
<protein>
    <submittedName>
        <fullName evidence="2">Uncharacterized protein</fullName>
    </submittedName>
</protein>
<feature type="region of interest" description="Disordered" evidence="1">
    <location>
        <begin position="128"/>
        <end position="150"/>
    </location>
</feature>
<reference evidence="2 3" key="1">
    <citation type="journal article" date="2019" name="Philos. Trans. R. Soc. Lond., B, Biol. Sci.">
        <title>Ant behaviour and brain gene expression of defending hosts depend on the ecological success of the intruding social parasite.</title>
        <authorList>
            <person name="Kaur R."/>
            <person name="Stoldt M."/>
            <person name="Jongepier E."/>
            <person name="Feldmeyer B."/>
            <person name="Menzel F."/>
            <person name="Bornberg-Bauer E."/>
            <person name="Foitzik S."/>
        </authorList>
    </citation>
    <scope>NUCLEOTIDE SEQUENCE [LARGE SCALE GENOMIC DNA]</scope>
    <source>
        <tissue evidence="2">Whole body</tissue>
    </source>
</reference>
<dbReference type="AlphaFoldDB" id="A0A4S2L4G0"/>
<gene>
    <name evidence="2" type="ORF">DBV15_09839</name>
</gene>